<organism evidence="1 2">
    <name type="scientific">Zopfia rhizophila CBS 207.26</name>
    <dbReference type="NCBI Taxonomy" id="1314779"/>
    <lineage>
        <taxon>Eukaryota</taxon>
        <taxon>Fungi</taxon>
        <taxon>Dikarya</taxon>
        <taxon>Ascomycota</taxon>
        <taxon>Pezizomycotina</taxon>
        <taxon>Dothideomycetes</taxon>
        <taxon>Dothideomycetes incertae sedis</taxon>
        <taxon>Zopfiaceae</taxon>
        <taxon>Zopfia</taxon>
    </lineage>
</organism>
<accession>A0A6A6ENT8</accession>
<gene>
    <name evidence="1" type="ORF">K469DRAFT_694487</name>
</gene>
<evidence type="ECO:0000313" key="2">
    <source>
        <dbReference type="Proteomes" id="UP000800200"/>
    </source>
</evidence>
<protein>
    <submittedName>
        <fullName evidence="1">Uncharacterized protein</fullName>
    </submittedName>
</protein>
<dbReference type="Proteomes" id="UP000800200">
    <property type="component" value="Unassembled WGS sequence"/>
</dbReference>
<name>A0A6A6ENT8_9PEZI</name>
<dbReference type="EMBL" id="ML994615">
    <property type="protein sequence ID" value="KAF2192368.1"/>
    <property type="molecule type" value="Genomic_DNA"/>
</dbReference>
<reference evidence="1" key="1">
    <citation type="journal article" date="2020" name="Stud. Mycol.">
        <title>101 Dothideomycetes genomes: a test case for predicting lifestyles and emergence of pathogens.</title>
        <authorList>
            <person name="Haridas S."/>
            <person name="Albert R."/>
            <person name="Binder M."/>
            <person name="Bloem J."/>
            <person name="Labutti K."/>
            <person name="Salamov A."/>
            <person name="Andreopoulos B."/>
            <person name="Baker S."/>
            <person name="Barry K."/>
            <person name="Bills G."/>
            <person name="Bluhm B."/>
            <person name="Cannon C."/>
            <person name="Castanera R."/>
            <person name="Culley D."/>
            <person name="Daum C."/>
            <person name="Ezra D."/>
            <person name="Gonzalez J."/>
            <person name="Henrissat B."/>
            <person name="Kuo A."/>
            <person name="Liang C."/>
            <person name="Lipzen A."/>
            <person name="Lutzoni F."/>
            <person name="Magnuson J."/>
            <person name="Mondo S."/>
            <person name="Nolan M."/>
            <person name="Ohm R."/>
            <person name="Pangilinan J."/>
            <person name="Park H.-J."/>
            <person name="Ramirez L."/>
            <person name="Alfaro M."/>
            <person name="Sun H."/>
            <person name="Tritt A."/>
            <person name="Yoshinaga Y."/>
            <person name="Zwiers L.-H."/>
            <person name="Turgeon B."/>
            <person name="Goodwin S."/>
            <person name="Spatafora J."/>
            <person name="Crous P."/>
            <person name="Grigoriev I."/>
        </authorList>
    </citation>
    <scope>NUCLEOTIDE SEQUENCE</scope>
    <source>
        <strain evidence="1">CBS 207.26</strain>
    </source>
</reference>
<dbReference type="AlphaFoldDB" id="A0A6A6ENT8"/>
<proteinExistence type="predicted"/>
<sequence>MSSTFSAKALRDIIGLPGAGRRSWTTILQELLEADIKQGLEYLLECPETEKNAEEISNLVHKLRENFWLLQHQAPDSRRLSKIWKARFRLDSLIPQHMTSEVYGRIDGLVLELYESVPRDLELEKYVLVSFIAKGEYALKGGHKRTDGLTTEQVKGTVEQCNKWLEEQGGDQTTVGLAHLNRPSAKGWVRLVVSKLLASNQTKPASK</sequence>
<keyword evidence="2" id="KW-1185">Reference proteome</keyword>
<evidence type="ECO:0000313" key="1">
    <source>
        <dbReference type="EMBL" id="KAF2192368.1"/>
    </source>
</evidence>